<dbReference type="AlphaFoldDB" id="A0A391NNK7"/>
<accession>A0A391NNK7</accession>
<name>A0A391NNK7_9EUKA</name>
<feature type="region of interest" description="Disordered" evidence="1">
    <location>
        <begin position="172"/>
        <end position="215"/>
    </location>
</feature>
<feature type="compositionally biased region" description="Basic residues" evidence="1">
    <location>
        <begin position="193"/>
        <end position="205"/>
    </location>
</feature>
<evidence type="ECO:0000256" key="1">
    <source>
        <dbReference type="SAM" id="MobiDB-lite"/>
    </source>
</evidence>
<evidence type="ECO:0000313" key="2">
    <source>
        <dbReference type="EMBL" id="GCA62590.1"/>
    </source>
</evidence>
<comment type="caution">
    <text evidence="2">The sequence shown here is derived from an EMBL/GenBank/DDBJ whole genome shotgun (WGS) entry which is preliminary data.</text>
</comment>
<keyword evidence="3" id="KW-1185">Reference proteome</keyword>
<proteinExistence type="predicted"/>
<sequence>MDFDCYSYGNYGNGWAKDAAHKAGKAVKKAADKVGSSLKHISAALKPMVKEVAVGAVQDIFAGKRMTRVVADACATLAEDGIKATKKEVEDLILKEYNSETGSNHDKASFIGFASGFARHIKAYGGGGGAAGDGGEYGTNNNLFVKPRKQELGRTHLKTTKEDEDVLTVEADNPNITDGQSMSAGETITSTNHRGKAKSKAKRPKHGYEDISQFF</sequence>
<reference evidence="2 3" key="1">
    <citation type="journal article" date="2018" name="PLoS ONE">
        <title>The draft genome of Kipferlia bialata reveals reductive genome evolution in fornicate parasites.</title>
        <authorList>
            <person name="Tanifuji G."/>
            <person name="Takabayashi S."/>
            <person name="Kume K."/>
            <person name="Takagi M."/>
            <person name="Nakayama T."/>
            <person name="Kamikawa R."/>
            <person name="Inagaki Y."/>
            <person name="Hashimoto T."/>
        </authorList>
    </citation>
    <scope>NUCLEOTIDE SEQUENCE [LARGE SCALE GENOMIC DNA]</scope>
    <source>
        <strain evidence="2">NY0173</strain>
    </source>
</reference>
<gene>
    <name evidence="2" type="ORF">KIPB_004502</name>
</gene>
<protein>
    <submittedName>
        <fullName evidence="2">Uncharacterized protein</fullName>
    </submittedName>
</protein>
<evidence type="ECO:0000313" key="3">
    <source>
        <dbReference type="Proteomes" id="UP000265618"/>
    </source>
</evidence>
<feature type="compositionally biased region" description="Polar residues" evidence="1">
    <location>
        <begin position="174"/>
        <end position="192"/>
    </location>
</feature>
<dbReference type="Proteomes" id="UP000265618">
    <property type="component" value="Unassembled WGS sequence"/>
</dbReference>
<organism evidence="2 3">
    <name type="scientific">Kipferlia bialata</name>
    <dbReference type="NCBI Taxonomy" id="797122"/>
    <lineage>
        <taxon>Eukaryota</taxon>
        <taxon>Metamonada</taxon>
        <taxon>Carpediemonas-like organisms</taxon>
        <taxon>Kipferlia</taxon>
    </lineage>
</organism>
<dbReference type="EMBL" id="BDIP01000967">
    <property type="protein sequence ID" value="GCA62590.1"/>
    <property type="molecule type" value="Genomic_DNA"/>
</dbReference>